<dbReference type="InterPro" id="IPR051540">
    <property type="entry name" value="S-2-haloacid_dehalogenase"/>
</dbReference>
<dbReference type="OrthoDB" id="3256520at2759"/>
<dbReference type="PANTHER" id="PTHR43316:SF3">
    <property type="entry name" value="HALOACID DEHALOGENASE, TYPE II (AFU_ORTHOLOGUE AFUA_2G07750)-RELATED"/>
    <property type="match status" value="1"/>
</dbReference>
<organism evidence="2 3">
    <name type="scientific">Aspergillus aculeatus (strain ATCC 16872 / CBS 172.66 / WB 5094)</name>
    <dbReference type="NCBI Taxonomy" id="690307"/>
    <lineage>
        <taxon>Eukaryota</taxon>
        <taxon>Fungi</taxon>
        <taxon>Dikarya</taxon>
        <taxon>Ascomycota</taxon>
        <taxon>Pezizomycotina</taxon>
        <taxon>Eurotiomycetes</taxon>
        <taxon>Eurotiomycetidae</taxon>
        <taxon>Eurotiales</taxon>
        <taxon>Aspergillaceae</taxon>
        <taxon>Aspergillus</taxon>
        <taxon>Aspergillus subgen. Circumdati</taxon>
    </lineage>
</organism>
<evidence type="ECO:0008006" key="4">
    <source>
        <dbReference type="Google" id="ProtNLM"/>
    </source>
</evidence>
<dbReference type="OMA" id="HASVCQE"/>
<dbReference type="GeneID" id="30971125"/>
<dbReference type="InterPro" id="IPR036412">
    <property type="entry name" value="HAD-like_sf"/>
</dbReference>
<accession>A0A1L9X347</accession>
<reference evidence="3" key="1">
    <citation type="journal article" date="2017" name="Genome Biol.">
        <title>Comparative genomics reveals high biological diversity and specific adaptations in the industrially and medically important fungal genus Aspergillus.</title>
        <authorList>
            <person name="de Vries R.P."/>
            <person name="Riley R."/>
            <person name="Wiebenga A."/>
            <person name="Aguilar-Osorio G."/>
            <person name="Amillis S."/>
            <person name="Uchima C.A."/>
            <person name="Anderluh G."/>
            <person name="Asadollahi M."/>
            <person name="Askin M."/>
            <person name="Barry K."/>
            <person name="Battaglia E."/>
            <person name="Bayram O."/>
            <person name="Benocci T."/>
            <person name="Braus-Stromeyer S.A."/>
            <person name="Caldana C."/>
            <person name="Canovas D."/>
            <person name="Cerqueira G.C."/>
            <person name="Chen F."/>
            <person name="Chen W."/>
            <person name="Choi C."/>
            <person name="Clum A."/>
            <person name="Dos Santos R.A."/>
            <person name="Damasio A.R."/>
            <person name="Diallinas G."/>
            <person name="Emri T."/>
            <person name="Fekete E."/>
            <person name="Flipphi M."/>
            <person name="Freyberg S."/>
            <person name="Gallo A."/>
            <person name="Gournas C."/>
            <person name="Habgood R."/>
            <person name="Hainaut M."/>
            <person name="Harispe M.L."/>
            <person name="Henrissat B."/>
            <person name="Hilden K.S."/>
            <person name="Hope R."/>
            <person name="Hossain A."/>
            <person name="Karabika E."/>
            <person name="Karaffa L."/>
            <person name="Karanyi Z."/>
            <person name="Krasevec N."/>
            <person name="Kuo A."/>
            <person name="Kusch H."/>
            <person name="LaButti K."/>
            <person name="Lagendijk E.L."/>
            <person name="Lapidus A."/>
            <person name="Levasseur A."/>
            <person name="Lindquist E."/>
            <person name="Lipzen A."/>
            <person name="Logrieco A.F."/>
            <person name="MacCabe A."/>
            <person name="Maekelae M.R."/>
            <person name="Malavazi I."/>
            <person name="Melin P."/>
            <person name="Meyer V."/>
            <person name="Mielnichuk N."/>
            <person name="Miskei M."/>
            <person name="Molnar A.P."/>
            <person name="Mule G."/>
            <person name="Ngan C.Y."/>
            <person name="Orejas M."/>
            <person name="Orosz E."/>
            <person name="Ouedraogo J.P."/>
            <person name="Overkamp K.M."/>
            <person name="Park H.-S."/>
            <person name="Perrone G."/>
            <person name="Piumi F."/>
            <person name="Punt P.J."/>
            <person name="Ram A.F."/>
            <person name="Ramon A."/>
            <person name="Rauscher S."/>
            <person name="Record E."/>
            <person name="Riano-Pachon D.M."/>
            <person name="Robert V."/>
            <person name="Roehrig J."/>
            <person name="Ruller R."/>
            <person name="Salamov A."/>
            <person name="Salih N.S."/>
            <person name="Samson R.A."/>
            <person name="Sandor E."/>
            <person name="Sanguinetti M."/>
            <person name="Schuetze T."/>
            <person name="Sepcic K."/>
            <person name="Shelest E."/>
            <person name="Sherlock G."/>
            <person name="Sophianopoulou V."/>
            <person name="Squina F.M."/>
            <person name="Sun H."/>
            <person name="Susca A."/>
            <person name="Todd R.B."/>
            <person name="Tsang A."/>
            <person name="Unkles S.E."/>
            <person name="van de Wiele N."/>
            <person name="van Rossen-Uffink D."/>
            <person name="Oliveira J.V."/>
            <person name="Vesth T.C."/>
            <person name="Visser J."/>
            <person name="Yu J.-H."/>
            <person name="Zhou M."/>
            <person name="Andersen M.R."/>
            <person name="Archer D.B."/>
            <person name="Baker S.E."/>
            <person name="Benoit I."/>
            <person name="Brakhage A.A."/>
            <person name="Braus G.H."/>
            <person name="Fischer R."/>
            <person name="Frisvad J.C."/>
            <person name="Goldman G.H."/>
            <person name="Houbraken J."/>
            <person name="Oakley B."/>
            <person name="Pocsi I."/>
            <person name="Scazzocchio C."/>
            <person name="Seiboth B."/>
            <person name="vanKuyk P.A."/>
            <person name="Wortman J."/>
            <person name="Dyer P.S."/>
            <person name="Grigoriev I.V."/>
        </authorList>
    </citation>
    <scope>NUCLEOTIDE SEQUENCE [LARGE SCALE GENOMIC DNA]</scope>
    <source>
        <strain evidence="3">ATCC 16872 / CBS 172.66 / WB 5094</strain>
    </source>
</reference>
<dbReference type="SUPFAM" id="SSF56784">
    <property type="entry name" value="HAD-like"/>
    <property type="match status" value="1"/>
</dbReference>
<dbReference type="STRING" id="690307.A0A1L9X347"/>
<dbReference type="GO" id="GO:0016787">
    <property type="term" value="F:hydrolase activity"/>
    <property type="evidence" value="ECO:0007669"/>
    <property type="project" value="UniProtKB-KW"/>
</dbReference>
<dbReference type="InterPro" id="IPR023214">
    <property type="entry name" value="HAD_sf"/>
</dbReference>
<dbReference type="AlphaFoldDB" id="A0A1L9X347"/>
<proteinExistence type="predicted"/>
<evidence type="ECO:0000313" key="3">
    <source>
        <dbReference type="Proteomes" id="UP000184546"/>
    </source>
</evidence>
<sequence>MAEVVIASDIYGTLLSLETATQELEQHFRGDAQRARAPTLSPLRALDGVLAAYNRLQAFPDVEEALRKITAIARIKPVVFSHGTVDMVRACLSHAPPQLQHLQLQQYKPAPAAYSHLREQVASKGGGSSSSTAMIWLISANPFDIAGAKSAGLSTNWVDRDQNQAGWSDQALPEVKPTATIRRLAEQTDNPINP</sequence>
<dbReference type="PANTHER" id="PTHR43316">
    <property type="entry name" value="HYDROLASE, HALOACID DELAHOGENASE-RELATED"/>
    <property type="match status" value="1"/>
</dbReference>
<dbReference type="VEuPathDB" id="FungiDB:ASPACDRAFT_1853476"/>
<dbReference type="Gene3D" id="3.40.50.1000">
    <property type="entry name" value="HAD superfamily/HAD-like"/>
    <property type="match status" value="1"/>
</dbReference>
<name>A0A1L9X347_ASPA1</name>
<protein>
    <recommendedName>
        <fullName evidence="4">Haloacid dehalogenase</fullName>
    </recommendedName>
</protein>
<dbReference type="RefSeq" id="XP_020059246.1">
    <property type="nucleotide sequence ID" value="XM_020197311.1"/>
</dbReference>
<dbReference type="EMBL" id="KV878972">
    <property type="protein sequence ID" value="OJK02907.1"/>
    <property type="molecule type" value="Genomic_DNA"/>
</dbReference>
<dbReference type="Proteomes" id="UP000184546">
    <property type="component" value="Unassembled WGS sequence"/>
</dbReference>
<evidence type="ECO:0000313" key="2">
    <source>
        <dbReference type="EMBL" id="OJK02907.1"/>
    </source>
</evidence>
<keyword evidence="3" id="KW-1185">Reference proteome</keyword>
<evidence type="ECO:0000256" key="1">
    <source>
        <dbReference type="ARBA" id="ARBA00022801"/>
    </source>
</evidence>
<keyword evidence="1" id="KW-0378">Hydrolase</keyword>
<gene>
    <name evidence="2" type="ORF">ASPACDRAFT_1853476</name>
</gene>